<evidence type="ECO:0000313" key="1">
    <source>
        <dbReference type="EMBL" id="QBZ82757.1"/>
    </source>
</evidence>
<gene>
    <name evidence="1" type="ORF">GHNINEIG_00793</name>
</gene>
<proteinExistence type="predicted"/>
<sequence length="82" mass="9460">MSEKIELQSEDNFRNTKNPKKRVKYLTEFCHDLLKKGNMVEAKYFVDKLIEINPNHPKALKLALPTELCGQNIICLLCRGAL</sequence>
<keyword evidence="2" id="KW-1185">Reference proteome</keyword>
<evidence type="ECO:0008006" key="3">
    <source>
        <dbReference type="Google" id="ProtNLM"/>
    </source>
</evidence>
<organism evidence="1 2">
    <name type="scientific">Hydrogenovibrio crunogenus</name>
    <dbReference type="NCBI Taxonomy" id="39765"/>
    <lineage>
        <taxon>Bacteria</taxon>
        <taxon>Pseudomonadati</taxon>
        <taxon>Pseudomonadota</taxon>
        <taxon>Gammaproteobacteria</taxon>
        <taxon>Thiotrichales</taxon>
        <taxon>Piscirickettsiaceae</taxon>
        <taxon>Hydrogenovibrio</taxon>
    </lineage>
</organism>
<dbReference type="AlphaFoldDB" id="A0A4P7NYC8"/>
<evidence type="ECO:0000313" key="2">
    <source>
        <dbReference type="Proteomes" id="UP000296201"/>
    </source>
</evidence>
<dbReference type="EMBL" id="CP032096">
    <property type="protein sequence ID" value="QBZ82757.1"/>
    <property type="molecule type" value="Genomic_DNA"/>
</dbReference>
<name>A0A4P7NYC8_9GAMM</name>
<dbReference type="RefSeq" id="WP_135795432.1">
    <property type="nucleotide sequence ID" value="NZ_CP032096.1"/>
</dbReference>
<dbReference type="SUPFAM" id="SSF48452">
    <property type="entry name" value="TPR-like"/>
    <property type="match status" value="1"/>
</dbReference>
<protein>
    <recommendedName>
        <fullName evidence="3">Tetratricopeptide repeat protein</fullName>
    </recommendedName>
</protein>
<dbReference type="Proteomes" id="UP000296201">
    <property type="component" value="Chromosome"/>
</dbReference>
<reference evidence="1 2" key="1">
    <citation type="submission" date="2018-08" db="EMBL/GenBank/DDBJ databases">
        <title>Horizontal acquisition of hydrogen conversion ability and other habitat adaptations in Hydrogenovibrio crunogenus strains.</title>
        <authorList>
            <person name="Gonnella G."/>
            <person name="Adam N."/>
            <person name="Perner M."/>
        </authorList>
    </citation>
    <scope>NUCLEOTIDE SEQUENCE [LARGE SCALE GENOMIC DNA]</scope>
    <source>
        <strain evidence="1 2">SP-41</strain>
    </source>
</reference>
<accession>A0A4P7NYC8</accession>
<dbReference type="InterPro" id="IPR011990">
    <property type="entry name" value="TPR-like_helical_dom_sf"/>
</dbReference>